<dbReference type="Proteomes" id="UP001642483">
    <property type="component" value="Unassembled WGS sequence"/>
</dbReference>
<feature type="region of interest" description="Disordered" evidence="1">
    <location>
        <begin position="1"/>
        <end position="91"/>
    </location>
</feature>
<feature type="compositionally biased region" description="Polar residues" evidence="1">
    <location>
        <begin position="17"/>
        <end position="31"/>
    </location>
</feature>
<proteinExistence type="predicted"/>
<name>A0ABP0F4Z1_CLALP</name>
<feature type="region of interest" description="Disordered" evidence="1">
    <location>
        <begin position="198"/>
        <end position="226"/>
    </location>
</feature>
<feature type="compositionally biased region" description="Acidic residues" evidence="1">
    <location>
        <begin position="1"/>
        <end position="16"/>
    </location>
</feature>
<dbReference type="EMBL" id="CAWYQH010000002">
    <property type="protein sequence ID" value="CAK8673352.1"/>
    <property type="molecule type" value="Genomic_DNA"/>
</dbReference>
<comment type="caution">
    <text evidence="2">The sequence shown here is derived from an EMBL/GenBank/DDBJ whole genome shotgun (WGS) entry which is preliminary data.</text>
</comment>
<organism evidence="2 3">
    <name type="scientific">Clavelina lepadiformis</name>
    <name type="common">Light-bulb sea squirt</name>
    <name type="synonym">Ascidia lepadiformis</name>
    <dbReference type="NCBI Taxonomy" id="159417"/>
    <lineage>
        <taxon>Eukaryota</taxon>
        <taxon>Metazoa</taxon>
        <taxon>Chordata</taxon>
        <taxon>Tunicata</taxon>
        <taxon>Ascidiacea</taxon>
        <taxon>Aplousobranchia</taxon>
        <taxon>Clavelinidae</taxon>
        <taxon>Clavelina</taxon>
    </lineage>
</organism>
<evidence type="ECO:0000256" key="1">
    <source>
        <dbReference type="SAM" id="MobiDB-lite"/>
    </source>
</evidence>
<feature type="compositionally biased region" description="Polar residues" evidence="1">
    <location>
        <begin position="203"/>
        <end position="218"/>
    </location>
</feature>
<reference evidence="2 3" key="1">
    <citation type="submission" date="2024-02" db="EMBL/GenBank/DDBJ databases">
        <authorList>
            <person name="Daric V."/>
            <person name="Darras S."/>
        </authorList>
    </citation>
    <scope>NUCLEOTIDE SEQUENCE [LARGE SCALE GENOMIC DNA]</scope>
</reference>
<gene>
    <name evidence="2" type="ORF">CVLEPA_LOCUS3148</name>
</gene>
<protein>
    <submittedName>
        <fullName evidence="2">Uncharacterized protein</fullName>
    </submittedName>
</protein>
<evidence type="ECO:0000313" key="3">
    <source>
        <dbReference type="Proteomes" id="UP001642483"/>
    </source>
</evidence>
<feature type="compositionally biased region" description="Low complexity" evidence="1">
    <location>
        <begin position="79"/>
        <end position="90"/>
    </location>
</feature>
<keyword evidence="3" id="KW-1185">Reference proteome</keyword>
<feature type="compositionally biased region" description="Low complexity" evidence="1">
    <location>
        <begin position="32"/>
        <end position="42"/>
    </location>
</feature>
<sequence length="315" mass="34707">MTEMDEDVSIDSEEEQATTFRPSSSLRKQNASTSTPTVSSSPQRGANQTSSFHPAPSSAMTLSRSMSPPSDPPESASHSDQSQLTSSTTDKTLEKQHKYCINMHDASQEGASFSSGPGPCCALHGPGGTQYSSEAFLPECSQQKPTSSCGRNSPKSIPSCSLNETFFGTDDVEMASSPEEDRQEEMLLSGSGCCSLMDEGSKRASSSQETVNAASRTSRPPERVSARAKYCLHPDKECSVRRKKKKRKRRCSDYREGECDWMSDCDPENTVLLRAKLQKMEDTMGVIRKKFKLHEDNIDHMQVNVKKRTYLSLSL</sequence>
<feature type="region of interest" description="Disordered" evidence="1">
    <location>
        <begin position="108"/>
        <end position="128"/>
    </location>
</feature>
<accession>A0ABP0F4Z1</accession>
<feature type="compositionally biased region" description="Polar residues" evidence="1">
    <location>
        <begin position="43"/>
        <end position="68"/>
    </location>
</feature>
<evidence type="ECO:0000313" key="2">
    <source>
        <dbReference type="EMBL" id="CAK8673352.1"/>
    </source>
</evidence>